<dbReference type="SMART" id="SM00091">
    <property type="entry name" value="PAS"/>
    <property type="match status" value="1"/>
</dbReference>
<reference evidence="6" key="1">
    <citation type="journal article" date="2014" name="Int. J. Syst. Evol. Microbiol.">
        <title>Complete genome sequence of Corynebacterium casei LMG S-19264T (=DSM 44701T), isolated from a smear-ripened cheese.</title>
        <authorList>
            <consortium name="US DOE Joint Genome Institute (JGI-PGF)"/>
            <person name="Walter F."/>
            <person name="Albersmeier A."/>
            <person name="Kalinowski J."/>
            <person name="Ruckert C."/>
        </authorList>
    </citation>
    <scope>NUCLEOTIDE SEQUENCE</scope>
    <source>
        <strain evidence="6">CGMCC 1.15425</strain>
    </source>
</reference>
<dbReference type="Pfam" id="PF00512">
    <property type="entry name" value="HisKA"/>
    <property type="match status" value="1"/>
</dbReference>
<dbReference type="Pfam" id="PF02518">
    <property type="entry name" value="HATPase_c"/>
    <property type="match status" value="1"/>
</dbReference>
<feature type="domain" description="Histidine kinase" evidence="5">
    <location>
        <begin position="188"/>
        <end position="402"/>
    </location>
</feature>
<name>A0A917GJW9_9GAMM</name>
<evidence type="ECO:0000256" key="4">
    <source>
        <dbReference type="SAM" id="Coils"/>
    </source>
</evidence>
<comment type="caution">
    <text evidence="6">The sequence shown here is derived from an EMBL/GenBank/DDBJ whole genome shotgun (WGS) entry which is preliminary data.</text>
</comment>
<comment type="catalytic activity">
    <reaction evidence="1">
        <text>ATP + protein L-histidine = ADP + protein N-phospho-L-histidine.</text>
        <dbReference type="EC" id="2.7.13.3"/>
    </reaction>
</comment>
<accession>A0A917GJW9</accession>
<dbReference type="PANTHER" id="PTHR43065:SF29">
    <property type="entry name" value="SENSOR PROTEIN KINASE FLES"/>
    <property type="match status" value="1"/>
</dbReference>
<dbReference type="Gene3D" id="1.10.287.130">
    <property type="match status" value="1"/>
</dbReference>
<gene>
    <name evidence="6" type="primary">fleS</name>
    <name evidence="6" type="ORF">GCM10011403_01840</name>
</gene>
<feature type="coiled-coil region" evidence="4">
    <location>
        <begin position="42"/>
        <end position="73"/>
    </location>
</feature>
<dbReference type="InterPro" id="IPR003594">
    <property type="entry name" value="HATPase_dom"/>
</dbReference>
<dbReference type="GO" id="GO:0000155">
    <property type="term" value="F:phosphorelay sensor kinase activity"/>
    <property type="evidence" value="ECO:0007669"/>
    <property type="project" value="InterPro"/>
</dbReference>
<evidence type="ECO:0000256" key="2">
    <source>
        <dbReference type="ARBA" id="ARBA00012438"/>
    </source>
</evidence>
<dbReference type="InterPro" id="IPR035965">
    <property type="entry name" value="PAS-like_dom_sf"/>
</dbReference>
<evidence type="ECO:0000256" key="1">
    <source>
        <dbReference type="ARBA" id="ARBA00000085"/>
    </source>
</evidence>
<dbReference type="SMART" id="SM00387">
    <property type="entry name" value="HATPase_c"/>
    <property type="match status" value="1"/>
</dbReference>
<dbReference type="EMBL" id="BMIY01000001">
    <property type="protein sequence ID" value="GGG48415.1"/>
    <property type="molecule type" value="Genomic_DNA"/>
</dbReference>
<dbReference type="InterPro" id="IPR036890">
    <property type="entry name" value="HATPase_C_sf"/>
</dbReference>
<dbReference type="InterPro" id="IPR000014">
    <property type="entry name" value="PAS"/>
</dbReference>
<evidence type="ECO:0000313" key="6">
    <source>
        <dbReference type="EMBL" id="GGG48415.1"/>
    </source>
</evidence>
<evidence type="ECO:0000313" key="7">
    <source>
        <dbReference type="Proteomes" id="UP000627715"/>
    </source>
</evidence>
<dbReference type="SUPFAM" id="SSF55785">
    <property type="entry name" value="PYP-like sensor domain (PAS domain)"/>
    <property type="match status" value="1"/>
</dbReference>
<organism evidence="6 7">
    <name type="scientific">Pseudohongiella nitratireducens</name>
    <dbReference type="NCBI Taxonomy" id="1768907"/>
    <lineage>
        <taxon>Bacteria</taxon>
        <taxon>Pseudomonadati</taxon>
        <taxon>Pseudomonadota</taxon>
        <taxon>Gammaproteobacteria</taxon>
        <taxon>Pseudomonadales</taxon>
        <taxon>Pseudohongiellaceae</taxon>
        <taxon>Pseudohongiella</taxon>
    </lineage>
</organism>
<dbReference type="InterPro" id="IPR003661">
    <property type="entry name" value="HisK_dim/P_dom"/>
</dbReference>
<dbReference type="CDD" id="cd00075">
    <property type="entry name" value="HATPase"/>
    <property type="match status" value="1"/>
</dbReference>
<dbReference type="RefSeq" id="WP_068812565.1">
    <property type="nucleotide sequence ID" value="NZ_BMIY01000001.1"/>
</dbReference>
<evidence type="ECO:0000259" key="5">
    <source>
        <dbReference type="PROSITE" id="PS50109"/>
    </source>
</evidence>
<evidence type="ECO:0000256" key="3">
    <source>
        <dbReference type="ARBA" id="ARBA00022553"/>
    </source>
</evidence>
<keyword evidence="6" id="KW-0418">Kinase</keyword>
<keyword evidence="7" id="KW-1185">Reference proteome</keyword>
<proteinExistence type="predicted"/>
<dbReference type="AlphaFoldDB" id="A0A917GJW9"/>
<dbReference type="OrthoDB" id="9776727at2"/>
<sequence>MMQLPEARQTRQVSHTSKLSQESLASAFELFNQVSGELMESYQALEDRVRYLNAELERVNAQRLRELEDKERLASRLHKLLLLLPGGVVVLNGQGRVAVCNPAATALLEEPLEGERWFDIVQQRFAPRQDDGHEVSLRNGKRVSLISRSLEGEPGQIILITDQTETRELQQRLSRHQRLTEMGRMMSSLAHQIRTPLTAAMLYAGHLSQSEACQQGRLALTSEKLMSRLQNMERQVKDMLVFARGETSLDDQVSLEALLRQIVESADVMLERAGISLACQITVAEGTLRCNKEALLGAALNLIENALQHGDENLKLTLCCDDSCETGHVRLFVEDNGPGIDPAVIAQVTEAFYTTRSQGTGLGLSVAQVVAKAHHGRFFIENCDQNAQKTGLRAGFILPLESIMARGESQ</sequence>
<dbReference type="Gene3D" id="3.30.565.10">
    <property type="entry name" value="Histidine kinase-like ATPase, C-terminal domain"/>
    <property type="match status" value="1"/>
</dbReference>
<dbReference type="EC" id="2.7.13.3" evidence="2"/>
<dbReference type="SMART" id="SM00388">
    <property type="entry name" value="HisKA"/>
    <property type="match status" value="1"/>
</dbReference>
<dbReference type="CDD" id="cd00082">
    <property type="entry name" value="HisKA"/>
    <property type="match status" value="1"/>
</dbReference>
<dbReference type="PROSITE" id="PS50109">
    <property type="entry name" value="HIS_KIN"/>
    <property type="match status" value="1"/>
</dbReference>
<reference evidence="6" key="2">
    <citation type="submission" date="2020-09" db="EMBL/GenBank/DDBJ databases">
        <authorList>
            <person name="Sun Q."/>
            <person name="Zhou Y."/>
        </authorList>
    </citation>
    <scope>NUCLEOTIDE SEQUENCE</scope>
    <source>
        <strain evidence="6">CGMCC 1.15425</strain>
    </source>
</reference>
<dbReference type="InterPro" id="IPR036097">
    <property type="entry name" value="HisK_dim/P_sf"/>
</dbReference>
<dbReference type="PANTHER" id="PTHR43065">
    <property type="entry name" value="SENSOR HISTIDINE KINASE"/>
    <property type="match status" value="1"/>
</dbReference>
<dbReference type="InterPro" id="IPR004358">
    <property type="entry name" value="Sig_transdc_His_kin-like_C"/>
</dbReference>
<keyword evidence="4" id="KW-0175">Coiled coil</keyword>
<dbReference type="InterPro" id="IPR005467">
    <property type="entry name" value="His_kinase_dom"/>
</dbReference>
<keyword evidence="6" id="KW-0808">Transferase</keyword>
<dbReference type="SUPFAM" id="SSF47384">
    <property type="entry name" value="Homodimeric domain of signal transducing histidine kinase"/>
    <property type="match status" value="1"/>
</dbReference>
<protein>
    <recommendedName>
        <fullName evidence="2">histidine kinase</fullName>
        <ecNumber evidence="2">2.7.13.3</ecNumber>
    </recommendedName>
</protein>
<dbReference type="PRINTS" id="PR00344">
    <property type="entry name" value="BCTRLSENSOR"/>
</dbReference>
<dbReference type="Proteomes" id="UP000627715">
    <property type="component" value="Unassembled WGS sequence"/>
</dbReference>
<keyword evidence="3" id="KW-0597">Phosphoprotein</keyword>
<dbReference type="SUPFAM" id="SSF55874">
    <property type="entry name" value="ATPase domain of HSP90 chaperone/DNA topoisomerase II/histidine kinase"/>
    <property type="match status" value="1"/>
</dbReference>